<reference evidence="5" key="2">
    <citation type="journal article" date="2022" name="Res Sq">
        <title>Comparative Genomics Reveals Insights into the Divergent Evolution of Astigmatic Mites and Household Pest Adaptations.</title>
        <authorList>
            <person name="Xiong Q."/>
            <person name="Wan A.T.-Y."/>
            <person name="Liu X.-Y."/>
            <person name="Fung C.S.-H."/>
            <person name="Xiao X."/>
            <person name="Malainual N."/>
            <person name="Hou J."/>
            <person name="Wang L."/>
            <person name="Wang M."/>
            <person name="Yang K."/>
            <person name="Cui Y."/>
            <person name="Leung E."/>
            <person name="Nong W."/>
            <person name="Shin S.-K."/>
            <person name="Au S."/>
            <person name="Jeong K.Y."/>
            <person name="Chew F.T."/>
            <person name="Hui J."/>
            <person name="Leung T.F."/>
            <person name="Tungtrongchitr A."/>
            <person name="Zhong N."/>
            <person name="Liu Z."/>
            <person name="Tsui S."/>
        </authorList>
    </citation>
    <scope>NUCLEOTIDE SEQUENCE</scope>
    <source>
        <strain evidence="5">Derf</strain>
        <tissue evidence="5">Whole organism</tissue>
    </source>
</reference>
<accession>A0A922HL58</accession>
<dbReference type="GO" id="GO:0004865">
    <property type="term" value="F:protein serine/threonine phosphatase inhibitor activity"/>
    <property type="evidence" value="ECO:0007669"/>
    <property type="project" value="InterPro"/>
</dbReference>
<evidence type="ECO:0000256" key="3">
    <source>
        <dbReference type="SAM" id="MobiDB-lite"/>
    </source>
</evidence>
<feature type="region of interest" description="Disordered" evidence="3">
    <location>
        <begin position="616"/>
        <end position="670"/>
    </location>
</feature>
<keyword evidence="6" id="KW-1185">Reference proteome</keyword>
<evidence type="ECO:0000313" key="6">
    <source>
        <dbReference type="Proteomes" id="UP000790347"/>
    </source>
</evidence>
<dbReference type="PANTHER" id="PTHR20835">
    <property type="entry name" value="E3 UBIQUITIN-PROTEIN LIGASE PPP1R11-RELATED"/>
    <property type="match status" value="1"/>
</dbReference>
<evidence type="ECO:0000259" key="4">
    <source>
        <dbReference type="Pfam" id="PF02002"/>
    </source>
</evidence>
<dbReference type="GO" id="GO:0008157">
    <property type="term" value="F:protein phosphatase 1 binding"/>
    <property type="evidence" value="ECO:0007669"/>
    <property type="project" value="TreeGrafter"/>
</dbReference>
<sequence>MIHNHEKILVKLIEEYHSIVPAKVAKILLHCGAITMKRALSYSTLRRNDFEKGLDILIRCGYVMVNVIGENKQRIFEIDTEKVLNILFYPCYLKSMAKRFGVECVSLLKTLFIWGQLSANDLIERTLYHIIQTNSLDFIDDQMQHFINVLYEKLKIMMSKKIIVFAGKNENDDIDNYDADLVFEALKRNTEPNSEYGVSKFISKTCRLKFNVDALNFLYFIELFPYLLGDKFNNPDADSIFQMLLELSFEQSVRIKYMTFEMQQLYKRYREKHGDDDCSLRQIQWKLSFAAHYFAPQFLLISKSNCSLDFEAFFTSLVKFIVKEYLRKNFGENSVKIFGALQEQICLFENNLLTMLKIDSKELHRNLYIMDQNRMININFYSETNQSSTSSARNVKKAFSVNLANVVDCIVKRIQYTIYTIHHRRFIEMNEQKELIARKNHIENYKKIIKEQVDDQEERNRLINTAHNFMSDNDHKKAESLLAYDIKVDKVEYHLVNYLFIMNLWQNLFEIVDSSNPQINTAVCNTDSRESYFFFNPKMDDHLMEIPSSSSTTVIITEQLDEQNDCQEPSLKIKLKQSEDDKTKNDKKVKFTEGTIDNEHLNRKKSKCCCIYEKPKIFGDPSSSSSSDDDDDDDEPDCCPNHCHGPKHYHKQVYRKQNGNVNDDDDDKND</sequence>
<dbReference type="Gene3D" id="6.10.140.1450">
    <property type="match status" value="1"/>
</dbReference>
<evidence type="ECO:0000313" key="5">
    <source>
        <dbReference type="EMBL" id="KAH9491345.1"/>
    </source>
</evidence>
<evidence type="ECO:0000256" key="1">
    <source>
        <dbReference type="ARBA" id="ARBA00021994"/>
    </source>
</evidence>
<feature type="compositionally biased region" description="Basic residues" evidence="3">
    <location>
        <begin position="644"/>
        <end position="654"/>
    </location>
</feature>
<protein>
    <recommendedName>
        <fullName evidence="1">E3 ubiquitin-protein ligase PPP1R11</fullName>
    </recommendedName>
    <alternativeName>
        <fullName evidence="2">Protein phosphatase 1 regulatory subunit 11</fullName>
    </alternativeName>
</protein>
<dbReference type="PANTHER" id="PTHR20835:SF0">
    <property type="entry name" value="E3 UBIQUITIN-PROTEIN LIGASE PPP1R11"/>
    <property type="match status" value="1"/>
</dbReference>
<comment type="caution">
    <text evidence="5">The sequence shown here is derived from an EMBL/GenBank/DDBJ whole genome shotgun (WGS) entry which is preliminary data.</text>
</comment>
<dbReference type="EMBL" id="ASGP02000009">
    <property type="protein sequence ID" value="KAH9491345.1"/>
    <property type="molecule type" value="Genomic_DNA"/>
</dbReference>
<dbReference type="InterPro" id="IPR024550">
    <property type="entry name" value="TFIIEa/SarR/Rpc3_HTH_dom"/>
</dbReference>
<gene>
    <name evidence="5" type="ORF">DERF_016072</name>
</gene>
<feature type="compositionally biased region" description="Acidic residues" evidence="3">
    <location>
        <begin position="627"/>
        <end position="637"/>
    </location>
</feature>
<dbReference type="AlphaFoldDB" id="A0A922HL58"/>
<proteinExistence type="predicted"/>
<name>A0A922HL58_DERFA</name>
<feature type="domain" description="TFIIEalpha/SarR/Rpc3 HTH" evidence="4">
    <location>
        <begin position="322"/>
        <end position="422"/>
    </location>
</feature>
<dbReference type="GO" id="GO:0005634">
    <property type="term" value="C:nucleus"/>
    <property type="evidence" value="ECO:0007669"/>
    <property type="project" value="TreeGrafter"/>
</dbReference>
<evidence type="ECO:0000256" key="2">
    <source>
        <dbReference type="ARBA" id="ARBA00031039"/>
    </source>
</evidence>
<reference evidence="5" key="1">
    <citation type="submission" date="2013-05" db="EMBL/GenBank/DDBJ databases">
        <authorList>
            <person name="Yim A.K.Y."/>
            <person name="Chan T.F."/>
            <person name="Ji K.M."/>
            <person name="Liu X.Y."/>
            <person name="Zhou J.W."/>
            <person name="Li R.Q."/>
            <person name="Yang K.Y."/>
            <person name="Li J."/>
            <person name="Li M."/>
            <person name="Law P.T.W."/>
            <person name="Wu Y.L."/>
            <person name="Cai Z.L."/>
            <person name="Qin H."/>
            <person name="Bao Y."/>
            <person name="Leung R.K.K."/>
            <person name="Ng P.K.S."/>
            <person name="Zou J."/>
            <person name="Zhong X.J."/>
            <person name="Ran P.X."/>
            <person name="Zhong N.S."/>
            <person name="Liu Z.G."/>
            <person name="Tsui S.K.W."/>
        </authorList>
    </citation>
    <scope>NUCLEOTIDE SEQUENCE</scope>
    <source>
        <strain evidence="5">Derf</strain>
        <tissue evidence="5">Whole organism</tissue>
    </source>
</reference>
<dbReference type="Pfam" id="PF02002">
    <property type="entry name" value="TFIIE_alpha"/>
    <property type="match status" value="1"/>
</dbReference>
<dbReference type="Proteomes" id="UP000790347">
    <property type="component" value="Unassembled WGS sequence"/>
</dbReference>
<organism evidence="5 6">
    <name type="scientific">Dermatophagoides farinae</name>
    <name type="common">American house dust mite</name>
    <dbReference type="NCBI Taxonomy" id="6954"/>
    <lineage>
        <taxon>Eukaryota</taxon>
        <taxon>Metazoa</taxon>
        <taxon>Ecdysozoa</taxon>
        <taxon>Arthropoda</taxon>
        <taxon>Chelicerata</taxon>
        <taxon>Arachnida</taxon>
        <taxon>Acari</taxon>
        <taxon>Acariformes</taxon>
        <taxon>Sarcoptiformes</taxon>
        <taxon>Astigmata</taxon>
        <taxon>Psoroptidia</taxon>
        <taxon>Analgoidea</taxon>
        <taxon>Pyroglyphidae</taxon>
        <taxon>Dermatophagoidinae</taxon>
        <taxon>Dermatophagoides</taxon>
    </lineage>
</organism>
<dbReference type="InterPro" id="IPR011107">
    <property type="entry name" value="PPI_Ypi1"/>
</dbReference>
<dbReference type="Pfam" id="PF07491">
    <property type="entry name" value="PPI_Ypi1"/>
    <property type="match status" value="1"/>
</dbReference>